<dbReference type="InterPro" id="IPR008915">
    <property type="entry name" value="Peptidase_M50"/>
</dbReference>
<keyword evidence="11 14" id="KW-0482">Metalloprotease</keyword>
<name>A0A1D3L130_9EURY</name>
<evidence type="ECO:0000256" key="8">
    <source>
        <dbReference type="ARBA" id="ARBA00022801"/>
    </source>
</evidence>
<keyword evidence="20" id="KW-1185">Reference proteome</keyword>
<dbReference type="EMBL" id="LT607756">
    <property type="protein sequence ID" value="SCG85297.1"/>
    <property type="molecule type" value="Genomic_DNA"/>
</dbReference>
<dbReference type="CDD" id="cd06164">
    <property type="entry name" value="S2P-M50_SpoIVFB_CBS"/>
    <property type="match status" value="1"/>
</dbReference>
<evidence type="ECO:0000256" key="1">
    <source>
        <dbReference type="ARBA" id="ARBA00004651"/>
    </source>
</evidence>
<dbReference type="GO" id="GO:0008237">
    <property type="term" value="F:metallopeptidase activity"/>
    <property type="evidence" value="ECO:0007669"/>
    <property type="project" value="UniProtKB-UniRule"/>
</dbReference>
<feature type="transmembrane region" description="Helical" evidence="14">
    <location>
        <begin position="188"/>
        <end position="212"/>
    </location>
</feature>
<feature type="transmembrane region" description="Helical" evidence="14">
    <location>
        <begin position="12"/>
        <end position="33"/>
    </location>
</feature>
<keyword evidence="12 17" id="KW-0129">CBS domain</keyword>
<comment type="cofactor">
    <cofactor evidence="14 16">
        <name>Zn(2+)</name>
        <dbReference type="ChEBI" id="CHEBI:29105"/>
    </cofactor>
    <text evidence="14 16">Binds 1 zinc ion per subunit.</text>
</comment>
<evidence type="ECO:0000256" key="6">
    <source>
        <dbReference type="ARBA" id="ARBA00022723"/>
    </source>
</evidence>
<gene>
    <name evidence="19" type="ORF">MCBB_0726</name>
</gene>
<evidence type="ECO:0000313" key="19">
    <source>
        <dbReference type="EMBL" id="SCG85297.1"/>
    </source>
</evidence>
<dbReference type="KEGG" id="mcub:MCBB_0726"/>
<evidence type="ECO:0000256" key="17">
    <source>
        <dbReference type="PROSITE-ProRule" id="PRU00703"/>
    </source>
</evidence>
<dbReference type="PATRIC" id="fig|129848.4.peg.731"/>
<feature type="transmembrane region" description="Helical" evidence="14">
    <location>
        <begin position="103"/>
        <end position="124"/>
    </location>
</feature>
<feature type="binding site" evidence="16">
    <location>
        <position position="159"/>
    </location>
    <ligand>
        <name>Zn(2+)</name>
        <dbReference type="ChEBI" id="CHEBI:29105"/>
        <note>catalytic</note>
    </ligand>
</feature>
<keyword evidence="10 14" id="KW-1133">Transmembrane helix</keyword>
<keyword evidence="6 14" id="KW-0479">Metal-binding</keyword>
<organism evidence="19 20">
    <name type="scientific">Methanobacterium congolense</name>
    <dbReference type="NCBI Taxonomy" id="118062"/>
    <lineage>
        <taxon>Archaea</taxon>
        <taxon>Methanobacteriati</taxon>
        <taxon>Methanobacteriota</taxon>
        <taxon>Methanomada group</taxon>
        <taxon>Methanobacteria</taxon>
        <taxon>Methanobacteriales</taxon>
        <taxon>Methanobacteriaceae</taxon>
        <taxon>Methanobacterium</taxon>
    </lineage>
</organism>
<dbReference type="InterPro" id="IPR016483">
    <property type="entry name" value="UCP006404_Pept_M50_CBS"/>
</dbReference>
<feature type="domain" description="CBS" evidence="18">
    <location>
        <begin position="236"/>
        <end position="291"/>
    </location>
</feature>
<feature type="transmembrane region" description="Helical" evidence="14">
    <location>
        <begin position="39"/>
        <end position="61"/>
    </location>
</feature>
<feature type="domain" description="CBS" evidence="18">
    <location>
        <begin position="297"/>
        <end position="353"/>
    </location>
</feature>
<dbReference type="GO" id="GO:0046872">
    <property type="term" value="F:metal ion binding"/>
    <property type="evidence" value="ECO:0007669"/>
    <property type="project" value="UniProtKB-UniRule"/>
</dbReference>
<keyword evidence="7" id="KW-0677">Repeat</keyword>
<dbReference type="SUPFAM" id="SSF54631">
    <property type="entry name" value="CBS-domain pair"/>
    <property type="match status" value="1"/>
</dbReference>
<accession>A0A1D3L130</accession>
<dbReference type="InterPro" id="IPR000644">
    <property type="entry name" value="CBS_dom"/>
</dbReference>
<dbReference type="Pfam" id="PF02163">
    <property type="entry name" value="Peptidase_M50"/>
    <property type="match status" value="2"/>
</dbReference>
<evidence type="ECO:0000256" key="2">
    <source>
        <dbReference type="ARBA" id="ARBA00007931"/>
    </source>
</evidence>
<dbReference type="SMART" id="SM00116">
    <property type="entry name" value="CBS"/>
    <property type="match status" value="2"/>
</dbReference>
<evidence type="ECO:0000256" key="14">
    <source>
        <dbReference type="PIRNR" id="PIRNR006404"/>
    </source>
</evidence>
<dbReference type="STRING" id="118062.MCBB_0726"/>
<comment type="subcellular location">
    <subcellularLocation>
        <location evidence="1 14">Cell membrane</location>
        <topology evidence="1 14">Multi-pass membrane protein</topology>
    </subcellularLocation>
</comment>
<keyword evidence="9 14" id="KW-0862">Zinc</keyword>
<dbReference type="PANTHER" id="PTHR39188">
    <property type="entry name" value="MEMBRANE-ASSOCIATED ZINC METALLOPROTEASE M50B"/>
    <property type="match status" value="1"/>
</dbReference>
<evidence type="ECO:0000256" key="4">
    <source>
        <dbReference type="ARBA" id="ARBA00022670"/>
    </source>
</evidence>
<evidence type="ECO:0000256" key="7">
    <source>
        <dbReference type="ARBA" id="ARBA00022737"/>
    </source>
</evidence>
<feature type="binding site" evidence="16">
    <location>
        <position position="61"/>
    </location>
    <ligand>
        <name>Zn(2+)</name>
        <dbReference type="ChEBI" id="CHEBI:29105"/>
        <note>catalytic</note>
    </ligand>
</feature>
<dbReference type="GO" id="GO:0006508">
    <property type="term" value="P:proteolysis"/>
    <property type="evidence" value="ECO:0007669"/>
    <property type="project" value="UniProtKB-KW"/>
</dbReference>
<dbReference type="Gene3D" id="3.10.580.10">
    <property type="entry name" value="CBS-domain"/>
    <property type="match status" value="2"/>
</dbReference>
<evidence type="ECO:0000256" key="9">
    <source>
        <dbReference type="ARBA" id="ARBA00022833"/>
    </source>
</evidence>
<dbReference type="AlphaFoldDB" id="A0A1D3L130"/>
<evidence type="ECO:0000256" key="10">
    <source>
        <dbReference type="ARBA" id="ARBA00022989"/>
    </source>
</evidence>
<protein>
    <recommendedName>
        <fullName evidence="14">Zinc metalloprotease</fullName>
    </recommendedName>
</protein>
<evidence type="ECO:0000256" key="11">
    <source>
        <dbReference type="ARBA" id="ARBA00023049"/>
    </source>
</evidence>
<dbReference type="InterPro" id="IPR046342">
    <property type="entry name" value="CBS_dom_sf"/>
</dbReference>
<evidence type="ECO:0000256" key="13">
    <source>
        <dbReference type="ARBA" id="ARBA00023136"/>
    </source>
</evidence>
<feature type="transmembrane region" description="Helical" evidence="14">
    <location>
        <begin position="136"/>
        <end position="156"/>
    </location>
</feature>
<evidence type="ECO:0000256" key="15">
    <source>
        <dbReference type="PIRSR" id="PIRSR006404-1"/>
    </source>
</evidence>
<feature type="binding site" evidence="16">
    <location>
        <position position="65"/>
    </location>
    <ligand>
        <name>Zn(2+)</name>
        <dbReference type="ChEBI" id="CHEBI:29105"/>
        <note>catalytic</note>
    </ligand>
</feature>
<sequence length="355" mass="39103">MKNVKYSLKLFTVFGIPIELHVSFLILMLFIYAVAALNLFPGINLLLAVLITLVFVTVVIHELSHSYVAQRYGVKIERIVLLPIGGVSAMEEIPKDPGQEFRIAVAGPATNFVIAGVCYILVFLGASHLSGTLQDAIYYFALVNLILGGFNMLPAFPMDGGRVLRAYLAGRMSYVRATRLAANIGKQLAIIMAIVGVFYNIFLILIAVFIYIGAEQEYRTIMVSTLLEGITVGNVMTRDVQTVTPETPISEVLNLMFQKKHMGYPVVENGNLVGILTFHDVSGVVPDRRSEAVRLFMTRDIISTYPEEPVADALERLNKKQIGRLPVLSEGVLVGIISKTDILRAVEVMNLKIGE</sequence>
<evidence type="ECO:0000256" key="3">
    <source>
        <dbReference type="ARBA" id="ARBA00022475"/>
    </source>
</evidence>
<keyword evidence="8 14" id="KW-0378">Hydrolase</keyword>
<evidence type="ECO:0000256" key="16">
    <source>
        <dbReference type="PIRSR" id="PIRSR006404-2"/>
    </source>
</evidence>
<keyword evidence="4 14" id="KW-0645">Protease</keyword>
<dbReference type="GO" id="GO:0005886">
    <property type="term" value="C:plasma membrane"/>
    <property type="evidence" value="ECO:0007669"/>
    <property type="project" value="UniProtKB-SubCell"/>
</dbReference>
<dbReference type="Pfam" id="PF00571">
    <property type="entry name" value="CBS"/>
    <property type="match status" value="2"/>
</dbReference>
<feature type="active site" evidence="15">
    <location>
        <position position="62"/>
    </location>
</feature>
<dbReference type="PANTHER" id="PTHR39188:SF3">
    <property type="entry name" value="STAGE IV SPORULATION PROTEIN FB"/>
    <property type="match status" value="1"/>
</dbReference>
<reference evidence="19 20" key="1">
    <citation type="submission" date="2016-08" db="EMBL/GenBank/DDBJ databases">
        <authorList>
            <person name="Seilhamer J.J."/>
        </authorList>
    </citation>
    <scope>NUCLEOTIDE SEQUENCE [LARGE SCALE GENOMIC DNA]</scope>
    <source>
        <strain evidence="19">Buetzberg</strain>
    </source>
</reference>
<dbReference type="Proteomes" id="UP000094707">
    <property type="component" value="Chromosome I"/>
</dbReference>
<keyword evidence="13 14" id="KW-0472">Membrane</keyword>
<comment type="similarity">
    <text evidence="2 14">Belongs to the peptidase M50B family.</text>
</comment>
<dbReference type="CDD" id="cd04801">
    <property type="entry name" value="CBS_pair_peptidase_M50"/>
    <property type="match status" value="1"/>
</dbReference>
<evidence type="ECO:0000256" key="5">
    <source>
        <dbReference type="ARBA" id="ARBA00022692"/>
    </source>
</evidence>
<evidence type="ECO:0000259" key="18">
    <source>
        <dbReference type="PROSITE" id="PS51371"/>
    </source>
</evidence>
<evidence type="ECO:0000256" key="12">
    <source>
        <dbReference type="ARBA" id="ARBA00023122"/>
    </source>
</evidence>
<dbReference type="PIRSF" id="PIRSF006404">
    <property type="entry name" value="UCP006404_Pept_M50_CBS"/>
    <property type="match status" value="1"/>
</dbReference>
<keyword evidence="5 14" id="KW-0812">Transmembrane</keyword>
<proteinExistence type="inferred from homology"/>
<keyword evidence="3 14" id="KW-1003">Cell membrane</keyword>
<evidence type="ECO:0000313" key="20">
    <source>
        <dbReference type="Proteomes" id="UP000094707"/>
    </source>
</evidence>
<dbReference type="PROSITE" id="PS51371">
    <property type="entry name" value="CBS"/>
    <property type="match status" value="2"/>
</dbReference>